<feature type="region of interest" description="Disordered" evidence="1">
    <location>
        <begin position="76"/>
        <end position="96"/>
    </location>
</feature>
<accession>A0A6A5R2J3</accession>
<gene>
    <name evidence="2" type="ORF">BDU57DRAFT_439267</name>
</gene>
<evidence type="ECO:0000256" key="1">
    <source>
        <dbReference type="SAM" id="MobiDB-lite"/>
    </source>
</evidence>
<feature type="non-terminal residue" evidence="2">
    <location>
        <position position="1"/>
    </location>
</feature>
<dbReference type="Proteomes" id="UP000800096">
    <property type="component" value="Unassembled WGS sequence"/>
</dbReference>
<feature type="compositionally biased region" description="Basic and acidic residues" evidence="1">
    <location>
        <begin position="76"/>
        <end position="90"/>
    </location>
</feature>
<dbReference type="EMBL" id="ML979132">
    <property type="protein sequence ID" value="KAF1921863.1"/>
    <property type="molecule type" value="Genomic_DNA"/>
</dbReference>
<reference evidence="2" key="1">
    <citation type="journal article" date="2020" name="Stud. Mycol.">
        <title>101 Dothideomycetes genomes: a test case for predicting lifestyles and emergence of pathogens.</title>
        <authorList>
            <person name="Haridas S."/>
            <person name="Albert R."/>
            <person name="Binder M."/>
            <person name="Bloem J."/>
            <person name="Labutti K."/>
            <person name="Salamov A."/>
            <person name="Andreopoulos B."/>
            <person name="Baker S."/>
            <person name="Barry K."/>
            <person name="Bills G."/>
            <person name="Bluhm B."/>
            <person name="Cannon C."/>
            <person name="Castanera R."/>
            <person name="Culley D."/>
            <person name="Daum C."/>
            <person name="Ezra D."/>
            <person name="Gonzalez J."/>
            <person name="Henrissat B."/>
            <person name="Kuo A."/>
            <person name="Liang C."/>
            <person name="Lipzen A."/>
            <person name="Lutzoni F."/>
            <person name="Magnuson J."/>
            <person name="Mondo S."/>
            <person name="Nolan M."/>
            <person name="Ohm R."/>
            <person name="Pangilinan J."/>
            <person name="Park H.-J."/>
            <person name="Ramirez L."/>
            <person name="Alfaro M."/>
            <person name="Sun H."/>
            <person name="Tritt A."/>
            <person name="Yoshinaga Y."/>
            <person name="Zwiers L.-H."/>
            <person name="Turgeon B."/>
            <person name="Goodwin S."/>
            <person name="Spatafora J."/>
            <person name="Crous P."/>
            <person name="Grigoriev I."/>
        </authorList>
    </citation>
    <scope>NUCLEOTIDE SEQUENCE</scope>
    <source>
        <strain evidence="2">HMLAC05119</strain>
    </source>
</reference>
<dbReference type="AlphaFoldDB" id="A0A6A5R2J3"/>
<name>A0A6A5R2J3_AMPQU</name>
<dbReference type="OrthoDB" id="3676707at2759"/>
<evidence type="ECO:0000313" key="3">
    <source>
        <dbReference type="Proteomes" id="UP000800096"/>
    </source>
</evidence>
<evidence type="ECO:0000313" key="2">
    <source>
        <dbReference type="EMBL" id="KAF1921863.1"/>
    </source>
</evidence>
<proteinExistence type="predicted"/>
<protein>
    <submittedName>
        <fullName evidence="2">Uncharacterized protein</fullName>
    </submittedName>
</protein>
<sequence length="220" mass="25462">CFDDRRSHHRNRVCLPERPDIVYWIYSVGLDDKETITSPAGFWNLGARPGYRGLRLDDVVRSSLWKEEYWDERDLGDQEQRSGRVRDKPPPKGMKKLKHYGIAPGTFTLPICRSWTGSAISSVNSEKSANAPCICDGHSRRTVVWSDPVTMFPTQRFLKNSGLFMNKKYGRMCFKHHKCKKSGKWRDKLDLKPGVRPLVADAWSKCRKLYDHDDTGIQME</sequence>
<keyword evidence="3" id="KW-1185">Reference proteome</keyword>
<organism evidence="2 3">
    <name type="scientific">Ampelomyces quisqualis</name>
    <name type="common">Powdery mildew agent</name>
    <dbReference type="NCBI Taxonomy" id="50730"/>
    <lineage>
        <taxon>Eukaryota</taxon>
        <taxon>Fungi</taxon>
        <taxon>Dikarya</taxon>
        <taxon>Ascomycota</taxon>
        <taxon>Pezizomycotina</taxon>
        <taxon>Dothideomycetes</taxon>
        <taxon>Pleosporomycetidae</taxon>
        <taxon>Pleosporales</taxon>
        <taxon>Pleosporineae</taxon>
        <taxon>Phaeosphaeriaceae</taxon>
        <taxon>Ampelomyces</taxon>
    </lineage>
</organism>